<keyword evidence="2" id="KW-1185">Reference proteome</keyword>
<dbReference type="SUPFAM" id="SSF50386">
    <property type="entry name" value="STI-like"/>
    <property type="match status" value="1"/>
</dbReference>
<comment type="caution">
    <text evidence="1">The sequence shown here is derived from an EMBL/GenBank/DDBJ whole genome shotgun (WGS) entry which is preliminary data.</text>
</comment>
<dbReference type="InterPro" id="IPR011065">
    <property type="entry name" value="Kunitz_inhibitor_STI-like_sf"/>
</dbReference>
<proteinExistence type="predicted"/>
<evidence type="ECO:0000313" key="2">
    <source>
        <dbReference type="Proteomes" id="UP001472677"/>
    </source>
</evidence>
<name>A0ABR2DXY3_9ROSI</name>
<gene>
    <name evidence="1" type="ORF">V6N12_061740</name>
</gene>
<dbReference type="Proteomes" id="UP001472677">
    <property type="component" value="Unassembled WGS sequence"/>
</dbReference>
<organism evidence="1 2">
    <name type="scientific">Hibiscus sabdariffa</name>
    <name type="common">roselle</name>
    <dbReference type="NCBI Taxonomy" id="183260"/>
    <lineage>
        <taxon>Eukaryota</taxon>
        <taxon>Viridiplantae</taxon>
        <taxon>Streptophyta</taxon>
        <taxon>Embryophyta</taxon>
        <taxon>Tracheophyta</taxon>
        <taxon>Spermatophyta</taxon>
        <taxon>Magnoliopsida</taxon>
        <taxon>eudicotyledons</taxon>
        <taxon>Gunneridae</taxon>
        <taxon>Pentapetalae</taxon>
        <taxon>rosids</taxon>
        <taxon>malvids</taxon>
        <taxon>Malvales</taxon>
        <taxon>Malvaceae</taxon>
        <taxon>Malvoideae</taxon>
        <taxon>Hibiscus</taxon>
    </lineage>
</organism>
<dbReference type="Gene3D" id="2.80.10.50">
    <property type="match status" value="1"/>
</dbReference>
<sequence>MDRVYTFKYCPSACGSSKTLCNDIGKARDTDGQIRSALDDGPGYPWVFVRADKANEASTRIRQVVQA</sequence>
<accession>A0ABR2DXY3</accession>
<reference evidence="1 2" key="1">
    <citation type="journal article" date="2024" name="G3 (Bethesda)">
        <title>Genome assembly of Hibiscus sabdariffa L. provides insights into metabolisms of medicinal natural products.</title>
        <authorList>
            <person name="Kim T."/>
        </authorList>
    </citation>
    <scope>NUCLEOTIDE SEQUENCE [LARGE SCALE GENOMIC DNA]</scope>
    <source>
        <strain evidence="1">TK-2024</strain>
        <tissue evidence="1">Old leaves</tissue>
    </source>
</reference>
<protein>
    <submittedName>
        <fullName evidence="1">Uncharacterized protein</fullName>
    </submittedName>
</protein>
<dbReference type="EMBL" id="JBBPBM010000021">
    <property type="protein sequence ID" value="KAK8548836.1"/>
    <property type="molecule type" value="Genomic_DNA"/>
</dbReference>
<evidence type="ECO:0000313" key="1">
    <source>
        <dbReference type="EMBL" id="KAK8548836.1"/>
    </source>
</evidence>